<dbReference type="AlphaFoldDB" id="E5XQV6"/>
<dbReference type="GO" id="GO:0046654">
    <property type="term" value="P:tetrahydrofolate biosynthetic process"/>
    <property type="evidence" value="ECO:0007669"/>
    <property type="project" value="TreeGrafter"/>
</dbReference>
<dbReference type="NCBIfam" id="TIGR01496">
    <property type="entry name" value="DHPS"/>
    <property type="match status" value="1"/>
</dbReference>
<sequence length="269" mass="27197">MSSSFTIMGVLNCTPDSFSGAGPETAEGAAREGLRLVAEGADIVDVGGESTRPGAAPVGFEEQLGRILPAVSALAGSGVFVSVDTCDARVARASLAAGARMVNDVSGGLCDPDLLVAAAEADAWLVLGHWPGAPTRDHGYRPGGTTVRHVAQELRDQTRVALSAGVRQERIVLDPGLGFGKTAAENWALLRGIGELRSVGFPVLIGASRKRFLSAGKPASDAAELAWREAGTSAVTALAATLGAWGVRVHSPLPNRAAASAAAGLAGAG</sequence>
<dbReference type="RefSeq" id="WP_021030152.1">
    <property type="nucleotide sequence ID" value="NZ_KI391953.1"/>
</dbReference>
<dbReference type="GO" id="GO:0004156">
    <property type="term" value="F:dihydropteroate synthase activity"/>
    <property type="evidence" value="ECO:0007669"/>
    <property type="project" value="UniProtKB-EC"/>
</dbReference>
<dbReference type="InterPro" id="IPR000489">
    <property type="entry name" value="Pterin-binding_dom"/>
</dbReference>
<evidence type="ECO:0000256" key="7">
    <source>
        <dbReference type="ARBA" id="ARBA00022723"/>
    </source>
</evidence>
<dbReference type="GO" id="GO:0046872">
    <property type="term" value="F:metal ion binding"/>
    <property type="evidence" value="ECO:0007669"/>
    <property type="project" value="UniProtKB-KW"/>
</dbReference>
<reference evidence="11 12" key="1">
    <citation type="journal article" date="2011" name="Stand. Genomic Sci.">
        <title>High quality draft genome sequence of Segniliparus rugosus CDC 945(T)= (ATCC BAA-974(T)).</title>
        <authorList>
            <person name="Earl A.M."/>
            <person name="Desjardins C.A."/>
            <person name="Fitzgerald M.G."/>
            <person name="Arachchi H.M."/>
            <person name="Zeng Q."/>
            <person name="Mehta T."/>
            <person name="Griggs A."/>
            <person name="Birren B.W."/>
            <person name="Toney N.C."/>
            <person name="Carr J."/>
            <person name="Posey J."/>
            <person name="Butler W.R."/>
        </authorList>
    </citation>
    <scope>NUCLEOTIDE SEQUENCE [LARGE SCALE GENOMIC DNA]</scope>
    <source>
        <strain evidence="12">ATCC BAA-974 / DSM 45345 / CCUG 50838 / CIP 108380 / JCM 13579 / CDC 945</strain>
    </source>
</reference>
<feature type="domain" description="Pterin-binding" evidence="10">
    <location>
        <begin position="5"/>
        <end position="260"/>
    </location>
</feature>
<proteinExistence type="inferred from homology"/>
<comment type="cofactor">
    <cofactor evidence="2">
        <name>Mg(2+)</name>
        <dbReference type="ChEBI" id="CHEBI:18420"/>
    </cofactor>
</comment>
<dbReference type="GO" id="GO:0005829">
    <property type="term" value="C:cytosol"/>
    <property type="evidence" value="ECO:0007669"/>
    <property type="project" value="TreeGrafter"/>
</dbReference>
<comment type="pathway">
    <text evidence="3">Cofactor biosynthesis; tetrahydrofolate biosynthesis; 7,8-dihydrofolate from 2-amino-4-hydroxy-6-hydroxymethyl-7,8-dihydropteridine diphosphate and 4-aminobenzoate: step 1/2.</text>
</comment>
<evidence type="ECO:0000259" key="10">
    <source>
        <dbReference type="PROSITE" id="PS50972"/>
    </source>
</evidence>
<comment type="caution">
    <text evidence="11">The sequence shown here is derived from an EMBL/GenBank/DDBJ whole genome shotgun (WGS) entry which is preliminary data.</text>
</comment>
<dbReference type="SUPFAM" id="SSF51717">
    <property type="entry name" value="Dihydropteroate synthetase-like"/>
    <property type="match status" value="1"/>
</dbReference>
<dbReference type="InterPro" id="IPR045031">
    <property type="entry name" value="DHP_synth-like"/>
</dbReference>
<evidence type="ECO:0000256" key="6">
    <source>
        <dbReference type="ARBA" id="ARBA00022679"/>
    </source>
</evidence>
<evidence type="ECO:0000313" key="11">
    <source>
        <dbReference type="EMBL" id="EFV13291.2"/>
    </source>
</evidence>
<keyword evidence="6" id="KW-0808">Transferase</keyword>
<keyword evidence="8" id="KW-0460">Magnesium</keyword>
<keyword evidence="12" id="KW-1185">Reference proteome</keyword>
<dbReference type="Gene3D" id="3.20.20.20">
    <property type="entry name" value="Dihydropteroate synthase-like"/>
    <property type="match status" value="1"/>
</dbReference>
<comment type="similarity">
    <text evidence="4">Belongs to the DHPS family.</text>
</comment>
<organism evidence="11 12">
    <name type="scientific">Segniliparus rugosus (strain ATCC BAA-974 / DSM 45345 / CCUG 50838 / CIP 108380 / JCM 13579 / CDC 945)</name>
    <dbReference type="NCBI Taxonomy" id="679197"/>
    <lineage>
        <taxon>Bacteria</taxon>
        <taxon>Bacillati</taxon>
        <taxon>Actinomycetota</taxon>
        <taxon>Actinomycetes</taxon>
        <taxon>Mycobacteriales</taxon>
        <taxon>Segniliparaceae</taxon>
        <taxon>Segniliparus</taxon>
    </lineage>
</organism>
<evidence type="ECO:0000256" key="9">
    <source>
        <dbReference type="ARBA" id="ARBA00022909"/>
    </source>
</evidence>
<evidence type="ECO:0000256" key="8">
    <source>
        <dbReference type="ARBA" id="ARBA00022842"/>
    </source>
</evidence>
<evidence type="ECO:0000256" key="2">
    <source>
        <dbReference type="ARBA" id="ARBA00001946"/>
    </source>
</evidence>
<dbReference type="EC" id="2.5.1.15" evidence="5"/>
<dbReference type="CDD" id="cd00739">
    <property type="entry name" value="DHPS"/>
    <property type="match status" value="1"/>
</dbReference>
<evidence type="ECO:0000256" key="3">
    <source>
        <dbReference type="ARBA" id="ARBA00004763"/>
    </source>
</evidence>
<dbReference type="Pfam" id="PF00809">
    <property type="entry name" value="Pterin_bind"/>
    <property type="match status" value="1"/>
</dbReference>
<dbReference type="HOGENOM" id="CLU_008023_0_3_11"/>
<evidence type="ECO:0000256" key="4">
    <source>
        <dbReference type="ARBA" id="ARBA00009503"/>
    </source>
</evidence>
<dbReference type="STRING" id="679197.HMPREF9336_01878"/>
<name>E5XQV6_SEGRC</name>
<dbReference type="Proteomes" id="UP000004816">
    <property type="component" value="Unassembled WGS sequence"/>
</dbReference>
<protein>
    <recommendedName>
        <fullName evidence="5">dihydropteroate synthase</fullName>
        <ecNumber evidence="5">2.5.1.15</ecNumber>
    </recommendedName>
</protein>
<dbReference type="GO" id="GO:0046656">
    <property type="term" value="P:folic acid biosynthetic process"/>
    <property type="evidence" value="ECO:0007669"/>
    <property type="project" value="UniProtKB-KW"/>
</dbReference>
<accession>E5XQV6</accession>
<dbReference type="PROSITE" id="PS50972">
    <property type="entry name" value="PTERIN_BINDING"/>
    <property type="match status" value="1"/>
</dbReference>
<evidence type="ECO:0000256" key="5">
    <source>
        <dbReference type="ARBA" id="ARBA00012458"/>
    </source>
</evidence>
<keyword evidence="7" id="KW-0479">Metal-binding</keyword>
<evidence type="ECO:0000256" key="1">
    <source>
        <dbReference type="ARBA" id="ARBA00000012"/>
    </source>
</evidence>
<dbReference type="eggNOG" id="COG0294">
    <property type="taxonomic scope" value="Bacteria"/>
</dbReference>
<keyword evidence="9" id="KW-0289">Folate biosynthesis</keyword>
<comment type="catalytic activity">
    <reaction evidence="1">
        <text>(7,8-dihydropterin-6-yl)methyl diphosphate + 4-aminobenzoate = 7,8-dihydropteroate + diphosphate</text>
        <dbReference type="Rhea" id="RHEA:19949"/>
        <dbReference type="ChEBI" id="CHEBI:17836"/>
        <dbReference type="ChEBI" id="CHEBI:17839"/>
        <dbReference type="ChEBI" id="CHEBI:33019"/>
        <dbReference type="ChEBI" id="CHEBI:72950"/>
        <dbReference type="EC" id="2.5.1.15"/>
    </reaction>
</comment>
<dbReference type="PANTHER" id="PTHR20941">
    <property type="entry name" value="FOLATE SYNTHESIS PROTEINS"/>
    <property type="match status" value="1"/>
</dbReference>
<dbReference type="InterPro" id="IPR011005">
    <property type="entry name" value="Dihydropteroate_synth-like_sf"/>
</dbReference>
<dbReference type="EMBL" id="ACZI02000002">
    <property type="protein sequence ID" value="EFV13291.2"/>
    <property type="molecule type" value="Genomic_DNA"/>
</dbReference>
<dbReference type="PANTHER" id="PTHR20941:SF1">
    <property type="entry name" value="FOLIC ACID SYNTHESIS PROTEIN FOL1"/>
    <property type="match status" value="1"/>
</dbReference>
<dbReference type="PROSITE" id="PS00793">
    <property type="entry name" value="DHPS_2"/>
    <property type="match status" value="1"/>
</dbReference>
<gene>
    <name evidence="11" type="ORF">HMPREF9336_01878</name>
</gene>
<dbReference type="InterPro" id="IPR006390">
    <property type="entry name" value="DHP_synth_dom"/>
</dbReference>
<evidence type="ECO:0000313" key="12">
    <source>
        <dbReference type="Proteomes" id="UP000004816"/>
    </source>
</evidence>